<keyword evidence="3" id="KW-1185">Reference proteome</keyword>
<name>A0A0M8ZNC0_9HYME</name>
<proteinExistence type="predicted"/>
<organism evidence="2 3">
    <name type="scientific">Melipona quadrifasciata</name>
    <dbReference type="NCBI Taxonomy" id="166423"/>
    <lineage>
        <taxon>Eukaryota</taxon>
        <taxon>Metazoa</taxon>
        <taxon>Ecdysozoa</taxon>
        <taxon>Arthropoda</taxon>
        <taxon>Hexapoda</taxon>
        <taxon>Insecta</taxon>
        <taxon>Pterygota</taxon>
        <taxon>Neoptera</taxon>
        <taxon>Endopterygota</taxon>
        <taxon>Hymenoptera</taxon>
        <taxon>Apocrita</taxon>
        <taxon>Aculeata</taxon>
        <taxon>Apoidea</taxon>
        <taxon>Anthophila</taxon>
        <taxon>Apidae</taxon>
        <taxon>Melipona</taxon>
    </lineage>
</organism>
<gene>
    <name evidence="2" type="ORF">WN51_08730</name>
</gene>
<evidence type="ECO:0000313" key="3">
    <source>
        <dbReference type="Proteomes" id="UP000053105"/>
    </source>
</evidence>
<dbReference type="AlphaFoldDB" id="A0A0M8ZNC0"/>
<reference evidence="2 3" key="1">
    <citation type="submission" date="2015-07" db="EMBL/GenBank/DDBJ databases">
        <title>The genome of Melipona quadrifasciata.</title>
        <authorList>
            <person name="Pan H."/>
            <person name="Kapheim K."/>
        </authorList>
    </citation>
    <scope>NUCLEOTIDE SEQUENCE [LARGE SCALE GENOMIC DNA]</scope>
    <source>
        <strain evidence="2">0111107301</strain>
        <tissue evidence="2">Whole body</tissue>
    </source>
</reference>
<evidence type="ECO:0000313" key="2">
    <source>
        <dbReference type="EMBL" id="KOX67735.1"/>
    </source>
</evidence>
<protein>
    <submittedName>
        <fullName evidence="2">Uncharacterized protein</fullName>
    </submittedName>
</protein>
<dbReference type="Proteomes" id="UP000053105">
    <property type="component" value="Unassembled WGS sequence"/>
</dbReference>
<dbReference type="EMBL" id="KQ435986">
    <property type="protein sequence ID" value="KOX67735.1"/>
    <property type="molecule type" value="Genomic_DNA"/>
</dbReference>
<feature type="region of interest" description="Disordered" evidence="1">
    <location>
        <begin position="264"/>
        <end position="283"/>
    </location>
</feature>
<accession>A0A0M8ZNC0</accession>
<evidence type="ECO:0000256" key="1">
    <source>
        <dbReference type="SAM" id="MobiDB-lite"/>
    </source>
</evidence>
<sequence>MRDCTICPHLSNGHPMLNPIQWLNFGLPLKCKGNNLYDGGVEAVKDAVEGRMERFSVWYWVRSGSESGRESGASGKVCVLSDLSLQPCGLCHHKTLAVWLSFVLQQTTNFVLKHGTNFLKHVRNTGPQDHQKRQRTSAFVPTLGPRFLEAAGKGTVRASVFSFGPELSSVAKNGANVACGVPLGMFSAKAKPGNICFIRPGLKSIKDTAPTGVGPGLRPVNTLPQERELPISPRVQTHRANLGSAGTFLTSLPVLPAGQRADIRRSSPAEAMNASSPRRGLYHCPRESNPNGRQWRVAPPWAYHADPLGTSAWIILVIPVAEPICFQLRYLHTSTWVGPTRIRGVVTLQRPPGYSPAALLRPECGPRISQIRVSNTRLAQAASGCAPSVDVLLIFDVLSSRVCGTPLGWVRTSLVGLVITSVWGKKSLPSAPLR</sequence>